<dbReference type="Pfam" id="PF23195">
    <property type="entry name" value="UBQLN1"/>
    <property type="match status" value="1"/>
</dbReference>
<dbReference type="AlphaFoldDB" id="A0A9W7J5A0"/>
<evidence type="ECO:0000259" key="2">
    <source>
        <dbReference type="SMART" id="SM00727"/>
    </source>
</evidence>
<keyword evidence="4" id="KW-1185">Reference proteome</keyword>
<gene>
    <name evidence="3" type="ORF">HRI_004359400</name>
</gene>
<sequence>MPDSCKMTIDIVESLPSSLDRGGRAFAMGLENKLQENDTDEMSGEGERKRKMKATKGEGKSTKKGCRTDDAGEPSEPELRGNEKPVRVLFIIKKKSHPQVLKILRDRVIHRRKIGAGLGASLFPGLSPLGVGGGGGGGFGLFGSGIPEFEQVQQQLTQNPNMMREIMNTPAIQSLMNNPELMRSLIMSNPQMREIIDKNPELGHILNDPSILR</sequence>
<dbReference type="GO" id="GO:0031593">
    <property type="term" value="F:polyubiquitin modification-dependent protein binding"/>
    <property type="evidence" value="ECO:0007669"/>
    <property type="project" value="TreeGrafter"/>
</dbReference>
<dbReference type="EMBL" id="BSYR01000046">
    <property type="protein sequence ID" value="GMJ06902.1"/>
    <property type="molecule type" value="Genomic_DNA"/>
</dbReference>
<feature type="region of interest" description="Disordered" evidence="1">
    <location>
        <begin position="26"/>
        <end position="80"/>
    </location>
</feature>
<dbReference type="PANTHER" id="PTHR10677:SF3">
    <property type="entry name" value="FI07626P-RELATED"/>
    <property type="match status" value="1"/>
</dbReference>
<dbReference type="OrthoDB" id="267397at2759"/>
<organism evidence="3 4">
    <name type="scientific">Hibiscus trionum</name>
    <name type="common">Flower of an hour</name>
    <dbReference type="NCBI Taxonomy" id="183268"/>
    <lineage>
        <taxon>Eukaryota</taxon>
        <taxon>Viridiplantae</taxon>
        <taxon>Streptophyta</taxon>
        <taxon>Embryophyta</taxon>
        <taxon>Tracheophyta</taxon>
        <taxon>Spermatophyta</taxon>
        <taxon>Magnoliopsida</taxon>
        <taxon>eudicotyledons</taxon>
        <taxon>Gunneridae</taxon>
        <taxon>Pentapetalae</taxon>
        <taxon>rosids</taxon>
        <taxon>malvids</taxon>
        <taxon>Malvales</taxon>
        <taxon>Malvaceae</taxon>
        <taxon>Malvoideae</taxon>
        <taxon>Hibiscus</taxon>
    </lineage>
</organism>
<feature type="domain" description="STI1" evidence="2">
    <location>
        <begin position="178"/>
        <end position="206"/>
    </location>
</feature>
<dbReference type="InterPro" id="IPR006636">
    <property type="entry name" value="STI1_HS-bd"/>
</dbReference>
<dbReference type="GO" id="GO:0005829">
    <property type="term" value="C:cytosol"/>
    <property type="evidence" value="ECO:0007669"/>
    <property type="project" value="TreeGrafter"/>
</dbReference>
<dbReference type="SMART" id="SM00727">
    <property type="entry name" value="STI1"/>
    <property type="match status" value="2"/>
</dbReference>
<evidence type="ECO:0000313" key="3">
    <source>
        <dbReference type="EMBL" id="GMJ06902.1"/>
    </source>
</evidence>
<feature type="compositionally biased region" description="Basic and acidic residues" evidence="1">
    <location>
        <begin position="55"/>
        <end position="70"/>
    </location>
</feature>
<dbReference type="GO" id="GO:0006511">
    <property type="term" value="P:ubiquitin-dependent protein catabolic process"/>
    <property type="evidence" value="ECO:0007669"/>
    <property type="project" value="TreeGrafter"/>
</dbReference>
<evidence type="ECO:0000256" key="1">
    <source>
        <dbReference type="SAM" id="MobiDB-lite"/>
    </source>
</evidence>
<reference evidence="3" key="1">
    <citation type="submission" date="2023-05" db="EMBL/GenBank/DDBJ databases">
        <title>Genome and transcriptome analyses reveal genes involved in the formation of fine ridges on petal epidermal cells in Hibiscus trionum.</title>
        <authorList>
            <person name="Koshimizu S."/>
            <person name="Masuda S."/>
            <person name="Ishii T."/>
            <person name="Shirasu K."/>
            <person name="Hoshino A."/>
            <person name="Arita M."/>
        </authorList>
    </citation>
    <scope>NUCLEOTIDE SEQUENCE</scope>
    <source>
        <strain evidence="3">Hamamatsu line</strain>
    </source>
</reference>
<evidence type="ECO:0000313" key="4">
    <source>
        <dbReference type="Proteomes" id="UP001165190"/>
    </source>
</evidence>
<dbReference type="InterPro" id="IPR015496">
    <property type="entry name" value="Ubiquilin"/>
</dbReference>
<name>A0A9W7J5A0_HIBTR</name>
<dbReference type="PANTHER" id="PTHR10677">
    <property type="entry name" value="UBIQUILIN"/>
    <property type="match status" value="1"/>
</dbReference>
<comment type="caution">
    <text evidence="3">The sequence shown here is derived from an EMBL/GenBank/DDBJ whole genome shotgun (WGS) entry which is preliminary data.</text>
</comment>
<dbReference type="Proteomes" id="UP001165190">
    <property type="component" value="Unassembled WGS sequence"/>
</dbReference>
<accession>A0A9W7J5A0</accession>
<proteinExistence type="predicted"/>
<feature type="domain" description="STI1" evidence="2">
    <location>
        <begin position="135"/>
        <end position="176"/>
    </location>
</feature>
<dbReference type="Gene3D" id="1.10.260.100">
    <property type="match status" value="1"/>
</dbReference>
<protein>
    <recommendedName>
        <fullName evidence="2">STI1 domain-containing protein</fullName>
    </recommendedName>
</protein>